<evidence type="ECO:0000313" key="8">
    <source>
        <dbReference type="Proteomes" id="UP000257240"/>
    </source>
</evidence>
<dbReference type="AlphaFoldDB" id="A0A101FII5"/>
<proteinExistence type="predicted"/>
<dbReference type="PANTHER" id="PTHR37693:SF1">
    <property type="entry name" value="INTEGRAL MEMBRANE PROTEIN"/>
    <property type="match status" value="1"/>
</dbReference>
<evidence type="ECO:0000256" key="6">
    <source>
        <dbReference type="SAM" id="Phobius"/>
    </source>
</evidence>
<dbReference type="PANTHER" id="PTHR37693">
    <property type="entry name" value="PHOSPHATIDYLGLYCEROL LYSYLTRANSFERASE"/>
    <property type="match status" value="1"/>
</dbReference>
<protein>
    <recommendedName>
        <fullName evidence="9">TIGR00374 family protein</fullName>
    </recommendedName>
</protein>
<feature type="transmembrane region" description="Helical" evidence="6">
    <location>
        <begin position="149"/>
        <end position="168"/>
    </location>
</feature>
<name>A0A101FII5_9BACT</name>
<keyword evidence="5 6" id="KW-0472">Membrane</keyword>
<evidence type="ECO:0000256" key="3">
    <source>
        <dbReference type="ARBA" id="ARBA00022692"/>
    </source>
</evidence>
<comment type="subcellular location">
    <subcellularLocation>
        <location evidence="1">Cell membrane</location>
        <topology evidence="1">Multi-pass membrane protein</topology>
    </subcellularLocation>
</comment>
<feature type="transmembrane region" description="Helical" evidence="6">
    <location>
        <begin position="210"/>
        <end position="234"/>
    </location>
</feature>
<dbReference type="GO" id="GO:0005886">
    <property type="term" value="C:plasma membrane"/>
    <property type="evidence" value="ECO:0007669"/>
    <property type="project" value="UniProtKB-SubCell"/>
</dbReference>
<sequence>MYKNIVYGIFLTLLVVCLSFLYIFLRHIPPNLKGVLFSLNKKHLLFSFLSLFSFHTFDNLRVFFISRALGFRYPFWYGYQVSLVSTFGATITPAHLGGEIFPFYTLRRVGGEIAQILSVITLKGFAGLVFYLLFFPFMLENLVKHPEKALELLLIIGSLLAIFGLGFIVEKVIFKKRPQIVSGSFLFRLKFNFLKYLLICKNFFKIHKKVFFLAILFSLFMYISFLMVGIFLVKAFHQEAPFWALFSNQLPLLYAIFISPTPGGSGVGELGAIVVFKDFLTVESIGIFAMLWRILSQYLSAMIGGVIFFVMGTKDLLNKKNSQTKHSFF</sequence>
<feature type="transmembrane region" description="Helical" evidence="6">
    <location>
        <begin position="45"/>
        <end position="64"/>
    </location>
</feature>
<feature type="transmembrane region" description="Helical" evidence="6">
    <location>
        <begin position="5"/>
        <end position="25"/>
    </location>
</feature>
<evidence type="ECO:0000256" key="4">
    <source>
        <dbReference type="ARBA" id="ARBA00022989"/>
    </source>
</evidence>
<dbReference type="EMBL" id="DLVE01000083">
    <property type="protein sequence ID" value="HAA84464.1"/>
    <property type="molecule type" value="Genomic_DNA"/>
</dbReference>
<evidence type="ECO:0008006" key="9">
    <source>
        <dbReference type="Google" id="ProtNLM"/>
    </source>
</evidence>
<dbReference type="Pfam" id="PF03706">
    <property type="entry name" value="LPG_synthase_TM"/>
    <property type="match status" value="1"/>
</dbReference>
<reference evidence="7 8" key="1">
    <citation type="journal article" date="2018" name="Nat. Biotechnol.">
        <title>A standardized bacterial taxonomy based on genome phylogeny substantially revises the tree of life.</title>
        <authorList>
            <person name="Parks D.H."/>
            <person name="Chuvochina M."/>
            <person name="Waite D.W."/>
            <person name="Rinke C."/>
            <person name="Skarshewski A."/>
            <person name="Chaumeil P.A."/>
            <person name="Hugenholtz P."/>
        </authorList>
    </citation>
    <scope>NUCLEOTIDE SEQUENCE [LARGE SCALE GENOMIC DNA]</scope>
    <source>
        <strain evidence="7">UBA12529</strain>
    </source>
</reference>
<keyword evidence="3 6" id="KW-0812">Transmembrane</keyword>
<feature type="transmembrane region" description="Helical" evidence="6">
    <location>
        <begin position="298"/>
        <end position="317"/>
    </location>
</feature>
<dbReference type="InterPro" id="IPR022791">
    <property type="entry name" value="L-PG_synthase/AglD"/>
</dbReference>
<organism evidence="7 8">
    <name type="scientific">Thermodesulfobacterium commune</name>
    <dbReference type="NCBI Taxonomy" id="1741"/>
    <lineage>
        <taxon>Bacteria</taxon>
        <taxon>Pseudomonadati</taxon>
        <taxon>Thermodesulfobacteriota</taxon>
        <taxon>Thermodesulfobacteria</taxon>
        <taxon>Thermodesulfobacteriales</taxon>
        <taxon>Thermodesulfobacteriaceae</taxon>
        <taxon>Thermodesulfobacterium</taxon>
    </lineage>
</organism>
<keyword evidence="4 6" id="KW-1133">Transmembrane helix</keyword>
<feature type="transmembrane region" description="Helical" evidence="6">
    <location>
        <begin position="116"/>
        <end position="137"/>
    </location>
</feature>
<gene>
    <name evidence="7" type="ORF">DCE01_06750</name>
</gene>
<accession>A0A101FII5</accession>
<evidence type="ECO:0000313" key="7">
    <source>
        <dbReference type="EMBL" id="HAA84464.1"/>
    </source>
</evidence>
<dbReference type="NCBIfam" id="TIGR00374">
    <property type="entry name" value="flippase-like domain"/>
    <property type="match status" value="1"/>
</dbReference>
<evidence type="ECO:0000256" key="5">
    <source>
        <dbReference type="ARBA" id="ARBA00023136"/>
    </source>
</evidence>
<keyword evidence="2" id="KW-1003">Cell membrane</keyword>
<comment type="caution">
    <text evidence="7">The sequence shown here is derived from an EMBL/GenBank/DDBJ whole genome shotgun (WGS) entry which is preliminary data.</text>
</comment>
<evidence type="ECO:0000256" key="1">
    <source>
        <dbReference type="ARBA" id="ARBA00004651"/>
    </source>
</evidence>
<evidence type="ECO:0000256" key="2">
    <source>
        <dbReference type="ARBA" id="ARBA00022475"/>
    </source>
</evidence>
<dbReference type="Proteomes" id="UP000257240">
    <property type="component" value="Unassembled WGS sequence"/>
</dbReference>